<name>A0AAV0XI98_9HEMI</name>
<evidence type="ECO:0000313" key="2">
    <source>
        <dbReference type="Proteomes" id="UP001160148"/>
    </source>
</evidence>
<keyword evidence="2" id="KW-1185">Reference proteome</keyword>
<proteinExistence type="predicted"/>
<reference evidence="1 2" key="1">
    <citation type="submission" date="2023-01" db="EMBL/GenBank/DDBJ databases">
        <authorList>
            <person name="Whitehead M."/>
        </authorList>
    </citation>
    <scope>NUCLEOTIDE SEQUENCE [LARGE SCALE GENOMIC DNA]</scope>
</reference>
<dbReference type="Proteomes" id="UP001160148">
    <property type="component" value="Unassembled WGS sequence"/>
</dbReference>
<dbReference type="AlphaFoldDB" id="A0AAV0XI98"/>
<organism evidence="1 2">
    <name type="scientific">Macrosiphum euphorbiae</name>
    <name type="common">potato aphid</name>
    <dbReference type="NCBI Taxonomy" id="13131"/>
    <lineage>
        <taxon>Eukaryota</taxon>
        <taxon>Metazoa</taxon>
        <taxon>Ecdysozoa</taxon>
        <taxon>Arthropoda</taxon>
        <taxon>Hexapoda</taxon>
        <taxon>Insecta</taxon>
        <taxon>Pterygota</taxon>
        <taxon>Neoptera</taxon>
        <taxon>Paraneoptera</taxon>
        <taxon>Hemiptera</taxon>
        <taxon>Sternorrhyncha</taxon>
        <taxon>Aphidomorpha</taxon>
        <taxon>Aphidoidea</taxon>
        <taxon>Aphididae</taxon>
        <taxon>Macrosiphini</taxon>
        <taxon>Macrosiphum</taxon>
    </lineage>
</organism>
<protein>
    <submittedName>
        <fullName evidence="1">Uncharacterized protein</fullName>
    </submittedName>
</protein>
<gene>
    <name evidence="1" type="ORF">MEUPH1_LOCUS22053</name>
</gene>
<comment type="caution">
    <text evidence="1">The sequence shown here is derived from an EMBL/GenBank/DDBJ whole genome shotgun (WGS) entry which is preliminary data.</text>
</comment>
<dbReference type="EMBL" id="CARXXK010000005">
    <property type="protein sequence ID" value="CAI6367593.1"/>
    <property type="molecule type" value="Genomic_DNA"/>
</dbReference>
<evidence type="ECO:0000313" key="1">
    <source>
        <dbReference type="EMBL" id="CAI6367593.1"/>
    </source>
</evidence>
<accession>A0AAV0XI98</accession>
<sequence length="131" mass="14485">MVTRFDDKPLWWTVHRTDVAIRDGTHRKETPGTTTARFQNLPCQCTNAVHAHGHCPRTGQASYFYLHCAREIRRRPPGKGFSVPWRSSAAAAADSTVISGGGCSVATALCWAAGVYGREWFPYGTTESDRD</sequence>